<comment type="catalytic activity">
    <reaction evidence="1">
        <text>L-glutamyl-tRNA(Gln) + L-glutamine + ATP + H2O = L-glutaminyl-tRNA(Gln) + L-glutamate + ADP + phosphate + H(+)</text>
        <dbReference type="Rhea" id="RHEA:17521"/>
        <dbReference type="Rhea" id="RHEA-COMP:9681"/>
        <dbReference type="Rhea" id="RHEA-COMP:9684"/>
        <dbReference type="ChEBI" id="CHEBI:15377"/>
        <dbReference type="ChEBI" id="CHEBI:15378"/>
        <dbReference type="ChEBI" id="CHEBI:29985"/>
        <dbReference type="ChEBI" id="CHEBI:30616"/>
        <dbReference type="ChEBI" id="CHEBI:43474"/>
        <dbReference type="ChEBI" id="CHEBI:58359"/>
        <dbReference type="ChEBI" id="CHEBI:78520"/>
        <dbReference type="ChEBI" id="CHEBI:78521"/>
        <dbReference type="ChEBI" id="CHEBI:456216"/>
    </reaction>
</comment>
<proteinExistence type="inferred from homology"/>
<dbReference type="OrthoDB" id="5295223at2"/>
<comment type="function">
    <text evidence="1">Allows the formation of correctly charged Asn-tRNA(Asn) or Gln-tRNA(Gln) through the transamidation of misacylated Asp-tRNA(Asn) or Glu-tRNA(Gln) in organisms which lack either or both of asparaginyl-tRNA or glutaminyl-tRNA synthetases. The reaction takes place in the presence of glutamine and ATP through an activated phospho-Asp-tRNA(Asn) or phospho-Glu-tRNA(Gln).</text>
</comment>
<organism evidence="2 3">
    <name type="scientific">Corynebacterium maris DSM 45190</name>
    <dbReference type="NCBI Taxonomy" id="1224163"/>
    <lineage>
        <taxon>Bacteria</taxon>
        <taxon>Bacillati</taxon>
        <taxon>Actinomycetota</taxon>
        <taxon>Actinomycetes</taxon>
        <taxon>Mycobacteriales</taxon>
        <taxon>Corynebacteriaceae</taxon>
        <taxon>Corynebacterium</taxon>
    </lineage>
</organism>
<dbReference type="RefSeq" id="WP_020934586.1">
    <property type="nucleotide sequence ID" value="NC_021915.1"/>
</dbReference>
<dbReference type="Pfam" id="PF02686">
    <property type="entry name" value="GatC"/>
    <property type="match status" value="1"/>
</dbReference>
<dbReference type="PANTHER" id="PTHR15004:SF0">
    <property type="entry name" value="GLUTAMYL-TRNA(GLN) AMIDOTRANSFERASE SUBUNIT C, MITOCHONDRIAL"/>
    <property type="match status" value="1"/>
</dbReference>
<dbReference type="GO" id="GO:0006412">
    <property type="term" value="P:translation"/>
    <property type="evidence" value="ECO:0007669"/>
    <property type="project" value="UniProtKB-UniRule"/>
</dbReference>
<dbReference type="STRING" id="1224163.B841_05900"/>
<comment type="subunit">
    <text evidence="1">Heterotrimer of A, B and C subunits.</text>
</comment>
<comment type="similarity">
    <text evidence="1">Belongs to the GatC family.</text>
</comment>
<dbReference type="GO" id="GO:0050567">
    <property type="term" value="F:glutaminyl-tRNA synthase (glutamine-hydrolyzing) activity"/>
    <property type="evidence" value="ECO:0007669"/>
    <property type="project" value="UniProtKB-UniRule"/>
</dbReference>
<dbReference type="PATRIC" id="fig|1224163.3.peg.1183"/>
<keyword evidence="3" id="KW-1185">Reference proteome</keyword>
<dbReference type="NCBIfam" id="TIGR00135">
    <property type="entry name" value="gatC"/>
    <property type="match status" value="1"/>
</dbReference>
<evidence type="ECO:0000313" key="2">
    <source>
        <dbReference type="EMBL" id="AGS34653.1"/>
    </source>
</evidence>
<dbReference type="GO" id="GO:0006450">
    <property type="term" value="P:regulation of translational fidelity"/>
    <property type="evidence" value="ECO:0007669"/>
    <property type="project" value="InterPro"/>
</dbReference>
<protein>
    <recommendedName>
        <fullName evidence="1">Aspartyl/glutamyl-tRNA(Asn/Gln) amidotransferase subunit C</fullName>
        <shortName evidence="1">Asp/Glu-ADT subunit C</shortName>
        <ecNumber evidence="1">6.3.5.-</ecNumber>
    </recommendedName>
</protein>
<sequence>MPEFSRDQVSHLAKLSRLALSEDELKHFASQIDDIIDTVSTVRKVDADGVEPMSHPHSIMTAMREDKVVKTLTAEQALDQAPSVEEQRFAVPQILGEQD</sequence>
<dbReference type="InterPro" id="IPR036113">
    <property type="entry name" value="Asp/Glu-ADT_sf_sub_c"/>
</dbReference>
<dbReference type="GO" id="GO:0070681">
    <property type="term" value="P:glutaminyl-tRNAGln biosynthesis via transamidation"/>
    <property type="evidence" value="ECO:0007669"/>
    <property type="project" value="TreeGrafter"/>
</dbReference>
<comment type="catalytic activity">
    <reaction evidence="1">
        <text>L-aspartyl-tRNA(Asn) + L-glutamine + ATP + H2O = L-asparaginyl-tRNA(Asn) + L-glutamate + ADP + phosphate + 2 H(+)</text>
        <dbReference type="Rhea" id="RHEA:14513"/>
        <dbReference type="Rhea" id="RHEA-COMP:9674"/>
        <dbReference type="Rhea" id="RHEA-COMP:9677"/>
        <dbReference type="ChEBI" id="CHEBI:15377"/>
        <dbReference type="ChEBI" id="CHEBI:15378"/>
        <dbReference type="ChEBI" id="CHEBI:29985"/>
        <dbReference type="ChEBI" id="CHEBI:30616"/>
        <dbReference type="ChEBI" id="CHEBI:43474"/>
        <dbReference type="ChEBI" id="CHEBI:58359"/>
        <dbReference type="ChEBI" id="CHEBI:78515"/>
        <dbReference type="ChEBI" id="CHEBI:78516"/>
        <dbReference type="ChEBI" id="CHEBI:456216"/>
    </reaction>
</comment>
<dbReference type="AlphaFoldDB" id="S5TIT0"/>
<dbReference type="GO" id="GO:0050566">
    <property type="term" value="F:asparaginyl-tRNA synthase (glutamine-hydrolyzing) activity"/>
    <property type="evidence" value="ECO:0007669"/>
    <property type="project" value="RHEA"/>
</dbReference>
<keyword evidence="1" id="KW-0648">Protein biosynthesis</keyword>
<dbReference type="GO" id="GO:0016740">
    <property type="term" value="F:transferase activity"/>
    <property type="evidence" value="ECO:0007669"/>
    <property type="project" value="UniProtKB-KW"/>
</dbReference>
<dbReference type="HOGENOM" id="CLU_105899_1_0_11"/>
<accession>S5TIT0</accession>
<name>S5TIT0_9CORY</name>
<evidence type="ECO:0000313" key="3">
    <source>
        <dbReference type="Proteomes" id="UP000015388"/>
    </source>
</evidence>
<dbReference type="eggNOG" id="COG0721">
    <property type="taxonomic scope" value="Bacteria"/>
</dbReference>
<evidence type="ECO:0000256" key="1">
    <source>
        <dbReference type="HAMAP-Rule" id="MF_00122"/>
    </source>
</evidence>
<dbReference type="PANTHER" id="PTHR15004">
    <property type="entry name" value="GLUTAMYL-TRNA(GLN) AMIDOTRANSFERASE SUBUNIT C, MITOCHONDRIAL"/>
    <property type="match status" value="1"/>
</dbReference>
<keyword evidence="2" id="KW-0808">Transferase</keyword>
<dbReference type="GO" id="GO:0005524">
    <property type="term" value="F:ATP binding"/>
    <property type="evidence" value="ECO:0007669"/>
    <property type="project" value="UniProtKB-KW"/>
</dbReference>
<dbReference type="Proteomes" id="UP000015388">
    <property type="component" value="Chromosome"/>
</dbReference>
<dbReference type="InterPro" id="IPR003837">
    <property type="entry name" value="GatC"/>
</dbReference>
<dbReference type="HAMAP" id="MF_00122">
    <property type="entry name" value="GatC"/>
    <property type="match status" value="1"/>
</dbReference>
<dbReference type="EMBL" id="CP003924">
    <property type="protein sequence ID" value="AGS34653.1"/>
    <property type="molecule type" value="Genomic_DNA"/>
</dbReference>
<dbReference type="EC" id="6.3.5.-" evidence="1"/>
<keyword evidence="1" id="KW-0547">Nucleotide-binding</keyword>
<dbReference type="SUPFAM" id="SSF141000">
    <property type="entry name" value="Glu-tRNAGln amidotransferase C subunit"/>
    <property type="match status" value="1"/>
</dbReference>
<dbReference type="Gene3D" id="1.10.20.60">
    <property type="entry name" value="Glu-tRNAGln amidotransferase C subunit, N-terminal domain"/>
    <property type="match status" value="1"/>
</dbReference>
<keyword evidence="1 2" id="KW-0436">Ligase</keyword>
<keyword evidence="1" id="KW-0067">ATP-binding</keyword>
<gene>
    <name evidence="1 2" type="primary">gatC</name>
    <name evidence="2" type="ORF">B841_05900</name>
</gene>
<reference evidence="2 3" key="1">
    <citation type="submission" date="2012-11" db="EMBL/GenBank/DDBJ databases">
        <title>The complete genome sequence of Corynebacterium maris Coryn-1 (=DSM 45190).</title>
        <authorList>
            <person name="Schaffert L."/>
            <person name="Albersmeier A."/>
            <person name="Kalinowski J."/>
            <person name="Ruckert C."/>
        </authorList>
    </citation>
    <scope>NUCLEOTIDE SEQUENCE [LARGE SCALE GENOMIC DNA]</scope>
    <source>
        <strain evidence="3">Coryn-1</strain>
    </source>
</reference>
<dbReference type="KEGG" id="cmd:B841_05900"/>